<dbReference type="EMBL" id="JAWDGP010000576">
    <property type="protein sequence ID" value="KAK3799402.1"/>
    <property type="molecule type" value="Genomic_DNA"/>
</dbReference>
<evidence type="ECO:0000313" key="2">
    <source>
        <dbReference type="EMBL" id="KAK3799402.1"/>
    </source>
</evidence>
<proteinExistence type="predicted"/>
<sequence length="192" mass="20896">MRADSRGAFDIGSTFRRSAAHARLPNRKLYSRSGVLVRSIVGVLFVRVCGANDLGARSRSLIGEKEANAYGPLELQHQPPADDAAAMLYLGRHHGQPRSQHSPRRVADEDKHLYENQLNQWSENNRMESYPNRDAQSPNKDKYIDLQDRGGGGDMLDYSGGDPSGQPGAGGGAGGGGKPKKSTSTEKFVFQE</sequence>
<protein>
    <submittedName>
        <fullName evidence="2">Uncharacterized protein</fullName>
    </submittedName>
</protein>
<feature type="compositionally biased region" description="Low complexity" evidence="1">
    <location>
        <begin position="155"/>
        <end position="166"/>
    </location>
</feature>
<name>A0AAE1B4G5_9GAST</name>
<dbReference type="AlphaFoldDB" id="A0AAE1B4G5"/>
<organism evidence="2 3">
    <name type="scientific">Elysia crispata</name>
    <name type="common">lettuce slug</name>
    <dbReference type="NCBI Taxonomy" id="231223"/>
    <lineage>
        <taxon>Eukaryota</taxon>
        <taxon>Metazoa</taxon>
        <taxon>Spiralia</taxon>
        <taxon>Lophotrochozoa</taxon>
        <taxon>Mollusca</taxon>
        <taxon>Gastropoda</taxon>
        <taxon>Heterobranchia</taxon>
        <taxon>Euthyneura</taxon>
        <taxon>Panpulmonata</taxon>
        <taxon>Sacoglossa</taxon>
        <taxon>Placobranchoidea</taxon>
        <taxon>Plakobranchidae</taxon>
        <taxon>Elysia</taxon>
    </lineage>
</organism>
<accession>A0AAE1B4G5</accession>
<evidence type="ECO:0000313" key="3">
    <source>
        <dbReference type="Proteomes" id="UP001283361"/>
    </source>
</evidence>
<feature type="region of interest" description="Disordered" evidence="1">
    <location>
        <begin position="119"/>
        <end position="192"/>
    </location>
</feature>
<comment type="caution">
    <text evidence="2">The sequence shown here is derived from an EMBL/GenBank/DDBJ whole genome shotgun (WGS) entry which is preliminary data.</text>
</comment>
<feature type="compositionally biased region" description="Gly residues" evidence="1">
    <location>
        <begin position="167"/>
        <end position="177"/>
    </location>
</feature>
<keyword evidence="3" id="KW-1185">Reference proteome</keyword>
<reference evidence="2" key="1">
    <citation type="journal article" date="2023" name="G3 (Bethesda)">
        <title>A reference genome for the long-term kleptoplast-retaining sea slug Elysia crispata morphotype clarki.</title>
        <authorList>
            <person name="Eastman K.E."/>
            <person name="Pendleton A.L."/>
            <person name="Shaikh M.A."/>
            <person name="Suttiyut T."/>
            <person name="Ogas R."/>
            <person name="Tomko P."/>
            <person name="Gavelis G."/>
            <person name="Widhalm J.R."/>
            <person name="Wisecaver J.H."/>
        </authorList>
    </citation>
    <scope>NUCLEOTIDE SEQUENCE</scope>
    <source>
        <strain evidence="2">ECLA1</strain>
    </source>
</reference>
<gene>
    <name evidence="2" type="ORF">RRG08_012453</name>
</gene>
<evidence type="ECO:0000256" key="1">
    <source>
        <dbReference type="SAM" id="MobiDB-lite"/>
    </source>
</evidence>
<dbReference type="Proteomes" id="UP001283361">
    <property type="component" value="Unassembled WGS sequence"/>
</dbReference>
<feature type="compositionally biased region" description="Basic and acidic residues" evidence="1">
    <location>
        <begin position="139"/>
        <end position="148"/>
    </location>
</feature>